<feature type="domain" description="NADP-dependent oxidoreductase" evidence="2">
    <location>
        <begin position="10"/>
        <end position="290"/>
    </location>
</feature>
<gene>
    <name evidence="3" type="ORF">AMS68_003190</name>
</gene>
<proteinExistence type="predicted"/>
<reference evidence="3 4" key="1">
    <citation type="journal article" date="2016" name="Sci. Rep.">
        <title>Peltaster fructicola genome reveals evolution from an invasive phytopathogen to an ectophytic parasite.</title>
        <authorList>
            <person name="Xu C."/>
            <person name="Chen H."/>
            <person name="Gleason M.L."/>
            <person name="Xu J.R."/>
            <person name="Liu H."/>
            <person name="Zhang R."/>
            <person name="Sun G."/>
        </authorList>
    </citation>
    <scope>NUCLEOTIDE SEQUENCE [LARGE SCALE GENOMIC DNA]</scope>
    <source>
        <strain evidence="3 4">LNHT1506</strain>
    </source>
</reference>
<dbReference type="OrthoDB" id="2310150at2759"/>
<evidence type="ECO:0000313" key="4">
    <source>
        <dbReference type="Proteomes" id="UP000503462"/>
    </source>
</evidence>
<dbReference type="InterPro" id="IPR050523">
    <property type="entry name" value="AKR_Detox_Biosynth"/>
</dbReference>
<dbReference type="Proteomes" id="UP000503462">
    <property type="component" value="Chromosome 2"/>
</dbReference>
<dbReference type="AlphaFoldDB" id="A0A6H0XSH7"/>
<accession>A0A6H0XSH7</accession>
<name>A0A6H0XSH7_9PEZI</name>
<dbReference type="SUPFAM" id="SSF51430">
    <property type="entry name" value="NAD(P)-linked oxidoreductase"/>
    <property type="match status" value="1"/>
</dbReference>
<evidence type="ECO:0000259" key="2">
    <source>
        <dbReference type="Pfam" id="PF00248"/>
    </source>
</evidence>
<sequence>MVKVIVGLMGGSVMGGAAKLSNAEQLRPFLSMLSAHKITEVDTARVYNKGRSEELMGEVSDTTNNFKIATKAPGFFAGSLTYDNVIKNCNASLAALKTTRIDLYYFHGPDSETPLEDSCRAINQLHQEGKFTRFGISNFNNEQVLEIVSLCKKHSWLLPTVYQGGYNPMFRAMETKLLHTLREHSISFYAYSPLGGGYFSKTTDQLRTPPAGGRMESMKVFQDMYVNDLSLEMHEQLQKACEQAGISMKEACLRWLLHHSSLNNEDGIILGGSSTEQMEENLNACHGGALPASLVAGFGHLYTRLVAERGVPAYSL</sequence>
<dbReference type="InterPro" id="IPR023210">
    <property type="entry name" value="NADP_OxRdtase_dom"/>
</dbReference>
<protein>
    <recommendedName>
        <fullName evidence="2">NADP-dependent oxidoreductase domain-containing protein</fullName>
    </recommendedName>
</protein>
<dbReference type="InterPro" id="IPR036812">
    <property type="entry name" value="NAD(P)_OxRdtase_dom_sf"/>
</dbReference>
<dbReference type="PANTHER" id="PTHR43364">
    <property type="entry name" value="NADH-SPECIFIC METHYLGLYOXAL REDUCTASE-RELATED"/>
    <property type="match status" value="1"/>
</dbReference>
<keyword evidence="4" id="KW-1185">Reference proteome</keyword>
<dbReference type="CDD" id="cd19075">
    <property type="entry name" value="AKR_AKR7A1-5"/>
    <property type="match status" value="1"/>
</dbReference>
<dbReference type="GO" id="GO:0016491">
    <property type="term" value="F:oxidoreductase activity"/>
    <property type="evidence" value="ECO:0007669"/>
    <property type="project" value="UniProtKB-KW"/>
</dbReference>
<keyword evidence="1" id="KW-0560">Oxidoreductase</keyword>
<dbReference type="PANTHER" id="PTHR43364:SF4">
    <property type="entry name" value="NAD(P)-LINKED OXIDOREDUCTASE SUPERFAMILY PROTEIN"/>
    <property type="match status" value="1"/>
</dbReference>
<dbReference type="Gene3D" id="3.20.20.100">
    <property type="entry name" value="NADP-dependent oxidoreductase domain"/>
    <property type="match status" value="1"/>
</dbReference>
<evidence type="ECO:0000256" key="1">
    <source>
        <dbReference type="ARBA" id="ARBA00023002"/>
    </source>
</evidence>
<evidence type="ECO:0000313" key="3">
    <source>
        <dbReference type="EMBL" id="QIW97672.1"/>
    </source>
</evidence>
<dbReference type="Pfam" id="PF00248">
    <property type="entry name" value="Aldo_ket_red"/>
    <property type="match status" value="1"/>
</dbReference>
<dbReference type="EMBL" id="CP051140">
    <property type="protein sequence ID" value="QIW97672.1"/>
    <property type="molecule type" value="Genomic_DNA"/>
</dbReference>
<organism evidence="3 4">
    <name type="scientific">Peltaster fructicola</name>
    <dbReference type="NCBI Taxonomy" id="286661"/>
    <lineage>
        <taxon>Eukaryota</taxon>
        <taxon>Fungi</taxon>
        <taxon>Dikarya</taxon>
        <taxon>Ascomycota</taxon>
        <taxon>Pezizomycotina</taxon>
        <taxon>Dothideomycetes</taxon>
        <taxon>Dothideomycetes incertae sedis</taxon>
        <taxon>Peltaster</taxon>
    </lineage>
</organism>